<dbReference type="AlphaFoldDB" id="A0A6C0FAS3"/>
<reference evidence="1" key="1">
    <citation type="journal article" date="2020" name="Nature">
        <title>Giant virus diversity and host interactions through global metagenomics.</title>
        <authorList>
            <person name="Schulz F."/>
            <person name="Roux S."/>
            <person name="Paez-Espino D."/>
            <person name="Jungbluth S."/>
            <person name="Walsh D.A."/>
            <person name="Denef V.J."/>
            <person name="McMahon K.D."/>
            <person name="Konstantinidis K.T."/>
            <person name="Eloe-Fadrosh E.A."/>
            <person name="Kyrpides N.C."/>
            <person name="Woyke T."/>
        </authorList>
    </citation>
    <scope>NUCLEOTIDE SEQUENCE</scope>
    <source>
        <strain evidence="1">GVMAG-S-ERX556126-94</strain>
    </source>
</reference>
<proteinExistence type="predicted"/>
<sequence>MSDISKQELKTTTIQIHAKDIYKTKDINGLIKFHLKKQMENVCGKYGYVLENSVSIVKRSIGKIVTHNGLSNIEYNITYKMDSILPCKGDIYDAVVDSVTKMGLISYLKLDSEKLDSVKESPLLIIVPQMYLDKELDSYSKGQNIKVEVLDKRVKYRAKQIQVVGKIV</sequence>
<evidence type="ECO:0000313" key="1">
    <source>
        <dbReference type="EMBL" id="QHT38957.1"/>
    </source>
</evidence>
<name>A0A6C0FAS3_9ZZZZ</name>
<organism evidence="1">
    <name type="scientific">viral metagenome</name>
    <dbReference type="NCBI Taxonomy" id="1070528"/>
    <lineage>
        <taxon>unclassified sequences</taxon>
        <taxon>metagenomes</taxon>
        <taxon>organismal metagenomes</taxon>
    </lineage>
</organism>
<accession>A0A6C0FAS3</accession>
<evidence type="ECO:0008006" key="2">
    <source>
        <dbReference type="Google" id="ProtNLM"/>
    </source>
</evidence>
<protein>
    <recommendedName>
        <fullName evidence="2">S1 motif domain-containing protein</fullName>
    </recommendedName>
</protein>
<dbReference type="EMBL" id="MN738838">
    <property type="protein sequence ID" value="QHT38957.1"/>
    <property type="molecule type" value="Genomic_DNA"/>
</dbReference>